<protein>
    <recommendedName>
        <fullName evidence="1">Peptidase S74 domain-containing protein</fullName>
    </recommendedName>
</protein>
<keyword evidence="3" id="KW-1185">Reference proteome</keyword>
<reference evidence="3" key="1">
    <citation type="submission" date="2017-06" db="EMBL/GenBank/DDBJ databases">
        <authorList>
            <person name="Cremers G."/>
        </authorList>
    </citation>
    <scope>NUCLEOTIDE SEQUENCE [LARGE SCALE GENOMIC DNA]</scope>
</reference>
<evidence type="ECO:0000313" key="2">
    <source>
        <dbReference type="EMBL" id="SNQ61965.1"/>
    </source>
</evidence>
<dbReference type="AlphaFoldDB" id="A0A284VRQ2"/>
<dbReference type="Pfam" id="PF13884">
    <property type="entry name" value="Peptidase_S74"/>
    <property type="match status" value="1"/>
</dbReference>
<dbReference type="RefSeq" id="WP_096206589.1">
    <property type="nucleotide sequence ID" value="NZ_FZMP01000203.1"/>
</dbReference>
<feature type="domain" description="Peptidase S74" evidence="1">
    <location>
        <begin position="723"/>
        <end position="813"/>
    </location>
</feature>
<dbReference type="Proteomes" id="UP000218615">
    <property type="component" value="Unassembled WGS sequence"/>
</dbReference>
<evidence type="ECO:0000259" key="1">
    <source>
        <dbReference type="PROSITE" id="PS51688"/>
    </source>
</evidence>
<proteinExistence type="predicted"/>
<sequence>MGNEVRSIRYFDGLFMKAEEFILEQNYHTRMRRIHNRYLHSSGIVWGLEILKSKKPGANPADVTITQGMALNKVEEDGEEVSKEIILTDDTDVSLSSYGAGKTVYIYISYSREAAPKNSEDSKNIHWLEEGKPVSGTDRSKINEDENVLLGKVSLISVNGTVTVDKIDYEEGGGSLRKYAGFSGKSLQAEKIILAIDGVTSGFASIEGKLTGVNKGIQINSQITGFSGELSIGDKLGVGGNVQLSDNKSLVLGYTNKISLHNNNAAPELWLEATGQLSSALVIGTAFDPDKQVKVKYAPGAVGATAGELRIGQDVKLAGAFTHGITTLYTNGMERLRIDATGNVIIGTGHLRILGLDTFLDFGADLRQMLNLGNGCGIGVQTWTQYYRSTGNFAWYVGGTHNDAELNPGGGTVAMVIKRVSGNVGIGTINPPQKLSISGQESSAHGMGAAIGISNAAPGGANWYLRAGATGTSTPESGFSIADDIGYRLVIDKSGNVGIGTNSPGDKLDVEGSIRVNDNTIWLRGGADNNHGIGWYGAGKLFATANIDGPAVFGCSGGALGTACGGQKIALYWNAAGNVGIGTENPLDLLHVKGKIRVEESGGLSQIHFYSGTSIGAFLENTGLEQTSTFRVGTKSNNSLSLYTNNSAKLVIEGTGNVGIGITNPLVKVHVVGNRIRLQKGNGHYLDMRADGSAFDIESLNEDLYINNISNTSVRIKNFVNISSREMKENFSELSGKEAFETLENLNPLRFQYKGDTRGELHLGFIAEDVSRNVATADRKGISPMAIIAVLTRVVKEQQKMILTLQESIGFAK</sequence>
<dbReference type="PROSITE" id="PS51688">
    <property type="entry name" value="ICA"/>
    <property type="match status" value="1"/>
</dbReference>
<evidence type="ECO:0000313" key="3">
    <source>
        <dbReference type="Proteomes" id="UP000218615"/>
    </source>
</evidence>
<dbReference type="OrthoDB" id="148416at2157"/>
<name>A0A284VRQ2_9EURY</name>
<accession>A0A284VRQ2</accession>
<dbReference type="EMBL" id="FZMP01000203">
    <property type="protein sequence ID" value="SNQ61965.1"/>
    <property type="molecule type" value="Genomic_DNA"/>
</dbReference>
<dbReference type="InterPro" id="IPR030392">
    <property type="entry name" value="S74_ICA"/>
</dbReference>
<gene>
    <name evidence="2" type="ORF">MNV_560011</name>
</gene>
<organism evidence="2 3">
    <name type="scientific">Candidatus Methanoperedens nitratireducens</name>
    <dbReference type="NCBI Taxonomy" id="1392998"/>
    <lineage>
        <taxon>Archaea</taxon>
        <taxon>Methanobacteriati</taxon>
        <taxon>Methanobacteriota</taxon>
        <taxon>Stenosarchaea group</taxon>
        <taxon>Methanomicrobia</taxon>
        <taxon>Methanosarcinales</taxon>
        <taxon>ANME-2 cluster</taxon>
        <taxon>Candidatus Methanoperedentaceae</taxon>
        <taxon>Candidatus Methanoperedens</taxon>
    </lineage>
</organism>